<dbReference type="EMBL" id="JAUHPV010000004">
    <property type="protein sequence ID" value="MDN4473025.1"/>
    <property type="molecule type" value="Genomic_DNA"/>
</dbReference>
<name>A0ABT8G1L0_9MICO</name>
<dbReference type="Proteomes" id="UP001172738">
    <property type="component" value="Unassembled WGS sequence"/>
</dbReference>
<dbReference type="RefSeq" id="WP_301128147.1">
    <property type="nucleotide sequence ID" value="NZ_JAUHPV010000004.1"/>
</dbReference>
<proteinExistence type="predicted"/>
<protein>
    <submittedName>
        <fullName evidence="1">Uncharacterized protein</fullName>
    </submittedName>
</protein>
<accession>A0ABT8G1L0</accession>
<comment type="caution">
    <text evidence="1">The sequence shown here is derived from an EMBL/GenBank/DDBJ whole genome shotgun (WGS) entry which is preliminary data.</text>
</comment>
<evidence type="ECO:0000313" key="2">
    <source>
        <dbReference type="Proteomes" id="UP001172738"/>
    </source>
</evidence>
<reference evidence="1" key="1">
    <citation type="submission" date="2023-06" db="EMBL/GenBank/DDBJ databases">
        <title>SYSU T00b26.</title>
        <authorList>
            <person name="Gao L."/>
            <person name="Fang B.-Z."/>
            <person name="Li W.-J."/>
        </authorList>
    </citation>
    <scope>NUCLEOTIDE SEQUENCE</scope>
    <source>
        <strain evidence="1">SYSU T00b26</strain>
    </source>
</reference>
<sequence length="111" mass="11281">MSRTDDELIAAIASALDPDLELVRDRDDALVIVDVLASRAWPLSCVLSDLAQQVGRLEASGMEAGVGGQPGSGAVSPGVALLAIHLEEAIRTASPTANHLELTAGGATALP</sequence>
<keyword evidence="2" id="KW-1185">Reference proteome</keyword>
<evidence type="ECO:0000313" key="1">
    <source>
        <dbReference type="EMBL" id="MDN4473025.1"/>
    </source>
</evidence>
<organism evidence="1 2">
    <name type="scientific">Demequina zhanjiangensis</name>
    <dbReference type="NCBI Taxonomy" id="3051659"/>
    <lineage>
        <taxon>Bacteria</taxon>
        <taxon>Bacillati</taxon>
        <taxon>Actinomycetota</taxon>
        <taxon>Actinomycetes</taxon>
        <taxon>Micrococcales</taxon>
        <taxon>Demequinaceae</taxon>
        <taxon>Demequina</taxon>
    </lineage>
</organism>
<gene>
    <name evidence="1" type="ORF">QQX04_08490</name>
</gene>